<dbReference type="AlphaFoldDB" id="A0A2W4TMD1"/>
<protein>
    <submittedName>
        <fullName evidence="1">XisI protein</fullName>
    </submittedName>
</protein>
<comment type="caution">
    <text evidence="1">The sequence shown here is derived from an EMBL/GenBank/DDBJ whole genome shotgun (WGS) entry which is preliminary data.</text>
</comment>
<dbReference type="EMBL" id="QBMC01000232">
    <property type="protein sequence ID" value="PZO09973.1"/>
    <property type="molecule type" value="Genomic_DNA"/>
</dbReference>
<organism evidence="1 2">
    <name type="scientific">Leptolyngbya foveolarum</name>
    <dbReference type="NCBI Taxonomy" id="47253"/>
    <lineage>
        <taxon>Bacteria</taxon>
        <taxon>Bacillati</taxon>
        <taxon>Cyanobacteriota</taxon>
        <taxon>Cyanophyceae</taxon>
        <taxon>Leptolyngbyales</taxon>
        <taxon>Leptolyngbyaceae</taxon>
        <taxon>Leptolyngbya group</taxon>
        <taxon>Leptolyngbya</taxon>
    </lineage>
</organism>
<reference evidence="1 2" key="2">
    <citation type="submission" date="2018-06" db="EMBL/GenBank/DDBJ databases">
        <title>Metagenomic assembly of (sub)arctic Cyanobacteria and their associated microbiome from non-axenic cultures.</title>
        <authorList>
            <person name="Baurain D."/>
        </authorList>
    </citation>
    <scope>NUCLEOTIDE SEQUENCE [LARGE SCALE GENOMIC DNA]</scope>
    <source>
        <strain evidence="1">ULC129bin1</strain>
    </source>
</reference>
<dbReference type="Proteomes" id="UP000249354">
    <property type="component" value="Unassembled WGS sequence"/>
</dbReference>
<proteinExistence type="predicted"/>
<accession>A0A2W4TMD1</accession>
<dbReference type="Gene3D" id="3.30.310.110">
    <property type="entry name" value="XisI-like"/>
    <property type="match status" value="1"/>
</dbReference>
<dbReference type="InterPro" id="IPR014968">
    <property type="entry name" value="XisI"/>
</dbReference>
<reference evidence="2" key="1">
    <citation type="submission" date="2018-04" db="EMBL/GenBank/DDBJ databases">
        <authorList>
            <person name="Cornet L."/>
        </authorList>
    </citation>
    <scope>NUCLEOTIDE SEQUENCE [LARGE SCALE GENOMIC DNA]</scope>
</reference>
<sequence length="112" mass="12844">MEKLASYRQQIKTVLERKASIVPANASIETQLVFDTERDHYQIVHTGWKNNVDRLYGCVVHVDIKDGKIWIQHDGSELAIADQLVEMGVPQQDIVLAYHAPHVRQYTEFAVD</sequence>
<dbReference type="SUPFAM" id="SSF143847">
    <property type="entry name" value="XisI-like"/>
    <property type="match status" value="1"/>
</dbReference>
<dbReference type="Pfam" id="PF08869">
    <property type="entry name" value="XisI"/>
    <property type="match status" value="1"/>
</dbReference>
<dbReference type="InterPro" id="IPR035943">
    <property type="entry name" value="XisI-like_sf"/>
</dbReference>
<name>A0A2W4TMD1_9CYAN</name>
<gene>
    <name evidence="1" type="ORF">DCF25_21130</name>
</gene>
<evidence type="ECO:0000313" key="1">
    <source>
        <dbReference type="EMBL" id="PZO09973.1"/>
    </source>
</evidence>
<dbReference type="CDD" id="cd16382">
    <property type="entry name" value="XisI-like"/>
    <property type="match status" value="1"/>
</dbReference>
<evidence type="ECO:0000313" key="2">
    <source>
        <dbReference type="Proteomes" id="UP000249354"/>
    </source>
</evidence>